<dbReference type="GO" id="GO:0005886">
    <property type="term" value="C:plasma membrane"/>
    <property type="evidence" value="ECO:0007669"/>
    <property type="project" value="TreeGrafter"/>
</dbReference>
<name>A0A9E8SDF8_9FLAO</name>
<dbReference type="RefSeq" id="WP_267675775.1">
    <property type="nucleotide sequence ID" value="NZ_CP113088.1"/>
</dbReference>
<keyword evidence="1" id="KW-0472">Membrane</keyword>
<dbReference type="Proteomes" id="UP001164705">
    <property type="component" value="Chromosome"/>
</dbReference>
<keyword evidence="1" id="KW-1133">Transmembrane helix</keyword>
<dbReference type="KEGG" id="lnu:N7U66_13475"/>
<proteinExistence type="predicted"/>
<evidence type="ECO:0008006" key="4">
    <source>
        <dbReference type="Google" id="ProtNLM"/>
    </source>
</evidence>
<dbReference type="AlphaFoldDB" id="A0A9E8SDF8"/>
<organism evidence="2 3">
    <name type="scientific">Lacinutrix neustonica</name>
    <dbReference type="NCBI Taxonomy" id="2980107"/>
    <lineage>
        <taxon>Bacteria</taxon>
        <taxon>Pseudomonadati</taxon>
        <taxon>Bacteroidota</taxon>
        <taxon>Flavobacteriia</taxon>
        <taxon>Flavobacteriales</taxon>
        <taxon>Flavobacteriaceae</taxon>
        <taxon>Lacinutrix</taxon>
    </lineage>
</organism>
<keyword evidence="1" id="KW-0812">Transmembrane</keyword>
<evidence type="ECO:0000313" key="2">
    <source>
        <dbReference type="EMBL" id="WAC01159.1"/>
    </source>
</evidence>
<protein>
    <recommendedName>
        <fullName evidence="4">Polysaccharide chain length determinant N-terminal domain-containing protein</fullName>
    </recommendedName>
</protein>
<gene>
    <name evidence="2" type="ORF">N7U66_13475</name>
</gene>
<dbReference type="InterPro" id="IPR050445">
    <property type="entry name" value="Bact_polysacc_biosynth/exp"/>
</dbReference>
<keyword evidence="3" id="KW-1185">Reference proteome</keyword>
<evidence type="ECO:0000256" key="1">
    <source>
        <dbReference type="SAM" id="Phobius"/>
    </source>
</evidence>
<sequence length="285" mass="32419">MKDPGYVLDTDNESSIALKDNLLKYLSKWPWFVISVVLCLFFGYLYVRYASIVYASEAKIKIIDDSKEFDIATDALSLLGGGSKINLDNEIAVIKSYRLLDQVVSSLNLDIEYYESGTLKHQQIFEAPFLVSKLFPENSLEKTMVYHVSLTDKDMKITDLEGQVFTMDSSAISFTKADFPIQMTRNANVDFESSKNRDYFVQIHNKKETVLNLIKTLTVEPITTDSDVLSIGMHSESPKLAETILNEIVTTFNEDGIMDRQLVSKRTLDFIDDRFLYLSARAGLY</sequence>
<dbReference type="PANTHER" id="PTHR32309:SF13">
    <property type="entry name" value="FERRIC ENTEROBACTIN TRANSPORT PROTEIN FEPE"/>
    <property type="match status" value="1"/>
</dbReference>
<feature type="transmembrane region" description="Helical" evidence="1">
    <location>
        <begin position="29"/>
        <end position="47"/>
    </location>
</feature>
<evidence type="ECO:0000313" key="3">
    <source>
        <dbReference type="Proteomes" id="UP001164705"/>
    </source>
</evidence>
<dbReference type="PANTHER" id="PTHR32309">
    <property type="entry name" value="TYROSINE-PROTEIN KINASE"/>
    <property type="match status" value="1"/>
</dbReference>
<accession>A0A9E8SDF8</accession>
<dbReference type="GO" id="GO:0004713">
    <property type="term" value="F:protein tyrosine kinase activity"/>
    <property type="evidence" value="ECO:0007669"/>
    <property type="project" value="TreeGrafter"/>
</dbReference>
<dbReference type="EMBL" id="CP113088">
    <property type="protein sequence ID" value="WAC01159.1"/>
    <property type="molecule type" value="Genomic_DNA"/>
</dbReference>
<reference evidence="2" key="1">
    <citation type="submission" date="2022-11" db="EMBL/GenBank/DDBJ databases">
        <title>Lacinutrix neustonica HL-RS19T sp. nov., isolated from the surface microlayer sample of brackish Lake Shihwa.</title>
        <authorList>
            <person name="Choi J.Y."/>
            <person name="Hwang C.Y."/>
        </authorList>
    </citation>
    <scope>NUCLEOTIDE SEQUENCE</scope>
    <source>
        <strain evidence="2">HL-RS19</strain>
    </source>
</reference>